<feature type="region of interest" description="Disordered" evidence="1">
    <location>
        <begin position="75"/>
        <end position="100"/>
    </location>
</feature>
<reference evidence="2 4" key="1">
    <citation type="submission" date="2015-03" db="EMBL/GenBank/DDBJ databases">
        <authorList>
            <person name="Urmite Genomes"/>
        </authorList>
    </citation>
    <scope>NUCLEOTIDE SEQUENCE [LARGE SCALE GENOMIC DNA]</scope>
    <source>
        <strain evidence="2 4">CSUR P1491</strain>
    </source>
</reference>
<gene>
    <name evidence="2" type="ORF">BN1232_06390</name>
    <name evidence="3" type="ORF">MJO58_27520</name>
</gene>
<proteinExistence type="predicted"/>
<dbReference type="Proteomes" id="UP001055171">
    <property type="component" value="Plasmid unnamed1"/>
</dbReference>
<keyword evidence="3" id="KW-0614">Plasmid</keyword>
<accession>A0A0E4H2D7</accession>
<reference evidence="3" key="2">
    <citation type="submission" date="2022-08" db="EMBL/GenBank/DDBJ databases">
        <title>Complete genome sequence of 14 non-tuberculosis mycobacteria type-strains.</title>
        <authorList>
            <person name="Igarashi Y."/>
            <person name="Osugi A."/>
            <person name="Mitarai S."/>
        </authorList>
    </citation>
    <scope>NUCLEOTIDE SEQUENCE</scope>
    <source>
        <strain evidence="3">ATCC 51985</strain>
        <plasmid evidence="3">unnamed1</plasmid>
    </source>
</reference>
<feature type="compositionally biased region" description="Basic and acidic residues" evidence="1">
    <location>
        <begin position="81"/>
        <end position="100"/>
    </location>
</feature>
<organism evidence="2 4">
    <name type="scientific">Mycobacterium lentiflavum</name>
    <dbReference type="NCBI Taxonomy" id="141349"/>
    <lineage>
        <taxon>Bacteria</taxon>
        <taxon>Bacillati</taxon>
        <taxon>Actinomycetota</taxon>
        <taxon>Actinomycetes</taxon>
        <taxon>Mycobacteriales</taxon>
        <taxon>Mycobacteriaceae</taxon>
        <taxon>Mycobacterium</taxon>
        <taxon>Mycobacterium simiae complex</taxon>
    </lineage>
</organism>
<dbReference type="Proteomes" id="UP000199251">
    <property type="component" value="Unassembled WGS sequence"/>
</dbReference>
<dbReference type="AlphaFoldDB" id="A0A0E4H2D7"/>
<dbReference type="EMBL" id="CP092424">
    <property type="protein sequence ID" value="ULP45503.1"/>
    <property type="molecule type" value="Genomic_DNA"/>
</dbReference>
<sequence>MMRTDARDGRQAALHFRTRLVMYLCIFDPSMRNRIALGGQLPDQRGCNHYGVDRHHGVAAIVLWAIRARTSLRSFNSWPPGHEHDPREMEAQDAEKRARC</sequence>
<keyword evidence="5" id="KW-1185">Reference proteome</keyword>
<geneLocation type="plasmid" evidence="3 5">
    <name>unnamed1</name>
</geneLocation>
<protein>
    <submittedName>
        <fullName evidence="2">Alkyl hydroperoxide reductase/ Thiol specific antioxidant/ Mal allergen</fullName>
    </submittedName>
</protein>
<dbReference type="RefSeq" id="WP_061559506.1">
    <property type="nucleotide sequence ID" value="NZ_CP092424.2"/>
</dbReference>
<name>A0A0E4H2D7_MYCLN</name>
<evidence type="ECO:0000313" key="2">
    <source>
        <dbReference type="EMBL" id="CQD24806.1"/>
    </source>
</evidence>
<evidence type="ECO:0000313" key="4">
    <source>
        <dbReference type="Proteomes" id="UP000199251"/>
    </source>
</evidence>
<evidence type="ECO:0000313" key="3">
    <source>
        <dbReference type="EMBL" id="ULP45503.1"/>
    </source>
</evidence>
<dbReference type="EMBL" id="CTEE01000003">
    <property type="protein sequence ID" value="CQD24806.1"/>
    <property type="molecule type" value="Genomic_DNA"/>
</dbReference>
<evidence type="ECO:0000313" key="5">
    <source>
        <dbReference type="Proteomes" id="UP001055171"/>
    </source>
</evidence>
<evidence type="ECO:0000256" key="1">
    <source>
        <dbReference type="SAM" id="MobiDB-lite"/>
    </source>
</evidence>